<comment type="caution">
    <text evidence="1">The sequence shown here is derived from an EMBL/GenBank/DDBJ whole genome shotgun (WGS) entry which is preliminary data.</text>
</comment>
<sequence length="49" mass="5236">MPTCDHCQAHISERFVSVFADNDGDVMACPHCSANAGIAESARRRATEG</sequence>
<dbReference type="EMBL" id="JBHUDC010000002">
    <property type="protein sequence ID" value="MFD1512543.1"/>
    <property type="molecule type" value="Genomic_DNA"/>
</dbReference>
<proteinExistence type="predicted"/>
<protein>
    <recommendedName>
        <fullName evidence="3">Small CPxCG-related zinc finger protein</fullName>
    </recommendedName>
</protein>
<dbReference type="RefSeq" id="WP_250872517.1">
    <property type="nucleotide sequence ID" value="NZ_JALXFV010000002.1"/>
</dbReference>
<dbReference type="InterPro" id="IPR055985">
    <property type="entry name" value="DUF7563"/>
</dbReference>
<organism evidence="1 2">
    <name type="scientific">Halomarina rubra</name>
    <dbReference type="NCBI Taxonomy" id="2071873"/>
    <lineage>
        <taxon>Archaea</taxon>
        <taxon>Methanobacteriati</taxon>
        <taxon>Methanobacteriota</taxon>
        <taxon>Stenosarchaea group</taxon>
        <taxon>Halobacteria</taxon>
        <taxon>Halobacteriales</taxon>
        <taxon>Natronomonadaceae</taxon>
        <taxon>Halomarina</taxon>
    </lineage>
</organism>
<evidence type="ECO:0000313" key="1">
    <source>
        <dbReference type="EMBL" id="MFD1512543.1"/>
    </source>
</evidence>
<dbReference type="AlphaFoldDB" id="A0ABD6ARQ5"/>
<accession>A0ABD6ARQ5</accession>
<name>A0ABD6ARQ5_9EURY</name>
<gene>
    <name evidence="1" type="ORF">ACFSBT_04520</name>
</gene>
<reference evidence="1 2" key="1">
    <citation type="journal article" date="2019" name="Int. J. Syst. Evol. Microbiol.">
        <title>The Global Catalogue of Microorganisms (GCM) 10K type strain sequencing project: providing services to taxonomists for standard genome sequencing and annotation.</title>
        <authorList>
            <consortium name="The Broad Institute Genomics Platform"/>
            <consortium name="The Broad Institute Genome Sequencing Center for Infectious Disease"/>
            <person name="Wu L."/>
            <person name="Ma J."/>
        </authorList>
    </citation>
    <scope>NUCLEOTIDE SEQUENCE [LARGE SCALE GENOMIC DNA]</scope>
    <source>
        <strain evidence="1 2">CGMCC 1.12563</strain>
    </source>
</reference>
<dbReference type="Proteomes" id="UP001597187">
    <property type="component" value="Unassembled WGS sequence"/>
</dbReference>
<dbReference type="Pfam" id="PF24444">
    <property type="entry name" value="DUF7563"/>
    <property type="match status" value="1"/>
</dbReference>
<keyword evidence="2" id="KW-1185">Reference proteome</keyword>
<evidence type="ECO:0000313" key="2">
    <source>
        <dbReference type="Proteomes" id="UP001597187"/>
    </source>
</evidence>
<evidence type="ECO:0008006" key="3">
    <source>
        <dbReference type="Google" id="ProtNLM"/>
    </source>
</evidence>